<feature type="chain" id="PRO_5039930218" evidence="8">
    <location>
        <begin position="25"/>
        <end position="1029"/>
    </location>
</feature>
<evidence type="ECO:0000259" key="9">
    <source>
        <dbReference type="Pfam" id="PF00218"/>
    </source>
</evidence>
<feature type="compositionally biased region" description="Polar residues" evidence="7">
    <location>
        <begin position="275"/>
        <end position="284"/>
    </location>
</feature>
<evidence type="ECO:0000256" key="1">
    <source>
        <dbReference type="ARBA" id="ARBA00022605"/>
    </source>
</evidence>
<keyword evidence="2" id="KW-0210">Decarboxylase</keyword>
<dbReference type="AlphaFoldDB" id="A0A9K3PVB0"/>
<dbReference type="GO" id="GO:0000162">
    <property type="term" value="P:L-tryptophan biosynthetic process"/>
    <property type="evidence" value="ECO:0007669"/>
    <property type="project" value="UniProtKB-KW"/>
</dbReference>
<dbReference type="Pfam" id="PF00218">
    <property type="entry name" value="IGPS"/>
    <property type="match status" value="1"/>
</dbReference>
<evidence type="ECO:0000313" key="12">
    <source>
        <dbReference type="Proteomes" id="UP000693970"/>
    </source>
</evidence>
<dbReference type="Proteomes" id="UP000693970">
    <property type="component" value="Unassembled WGS sequence"/>
</dbReference>
<keyword evidence="5" id="KW-0456">Lyase</keyword>
<feature type="region of interest" description="Disordered" evidence="7">
    <location>
        <begin position="268"/>
        <end position="287"/>
    </location>
</feature>
<evidence type="ECO:0000256" key="3">
    <source>
        <dbReference type="ARBA" id="ARBA00022822"/>
    </source>
</evidence>
<evidence type="ECO:0000259" key="10">
    <source>
        <dbReference type="Pfam" id="PF08495"/>
    </source>
</evidence>
<evidence type="ECO:0000256" key="4">
    <source>
        <dbReference type="ARBA" id="ARBA00023141"/>
    </source>
</evidence>
<evidence type="ECO:0000256" key="8">
    <source>
        <dbReference type="SAM" id="SignalP"/>
    </source>
</evidence>
<proteinExistence type="predicted"/>
<evidence type="ECO:0000256" key="2">
    <source>
        <dbReference type="ARBA" id="ARBA00022793"/>
    </source>
</evidence>
<dbReference type="GO" id="GO:0004640">
    <property type="term" value="F:phosphoribosylanthranilate isomerase activity"/>
    <property type="evidence" value="ECO:0007669"/>
    <property type="project" value="TreeGrafter"/>
</dbReference>
<dbReference type="EMBL" id="JAGRRH010000013">
    <property type="protein sequence ID" value="KAG7360883.1"/>
    <property type="molecule type" value="Genomic_DNA"/>
</dbReference>
<keyword evidence="1" id="KW-0028">Amino-acid biosynthesis</keyword>
<evidence type="ECO:0000256" key="7">
    <source>
        <dbReference type="SAM" id="MobiDB-lite"/>
    </source>
</evidence>
<dbReference type="PANTHER" id="PTHR22854">
    <property type="entry name" value="TRYPTOPHAN BIOSYNTHESIS PROTEIN"/>
    <property type="match status" value="1"/>
</dbReference>
<evidence type="ECO:0000256" key="5">
    <source>
        <dbReference type="ARBA" id="ARBA00023239"/>
    </source>
</evidence>
<feature type="region of interest" description="Disordered" evidence="7">
    <location>
        <begin position="191"/>
        <end position="214"/>
    </location>
</feature>
<dbReference type="PANTHER" id="PTHR22854:SF2">
    <property type="entry name" value="INDOLE-3-GLYCEROL-PHOSPHATE SYNTHASE"/>
    <property type="match status" value="1"/>
</dbReference>
<feature type="signal peptide" evidence="8">
    <location>
        <begin position="1"/>
        <end position="24"/>
    </location>
</feature>
<comment type="pathway">
    <text evidence="6">Amino-acid biosynthesis.</text>
</comment>
<reference evidence="11" key="2">
    <citation type="submission" date="2021-04" db="EMBL/GenBank/DDBJ databases">
        <authorList>
            <person name="Podell S."/>
        </authorList>
    </citation>
    <scope>NUCLEOTIDE SEQUENCE</scope>
    <source>
        <strain evidence="11">Hildebrandi</strain>
    </source>
</reference>
<reference evidence="11" key="1">
    <citation type="journal article" date="2021" name="Sci. Rep.">
        <title>Diploid genomic architecture of Nitzschia inconspicua, an elite biomass production diatom.</title>
        <authorList>
            <person name="Oliver A."/>
            <person name="Podell S."/>
            <person name="Pinowska A."/>
            <person name="Traller J.C."/>
            <person name="Smith S.R."/>
            <person name="McClure R."/>
            <person name="Beliaev A."/>
            <person name="Bohutskyi P."/>
            <person name="Hill E.A."/>
            <person name="Rabines A."/>
            <person name="Zheng H."/>
            <person name="Allen L.Z."/>
            <person name="Kuo A."/>
            <person name="Grigoriev I.V."/>
            <person name="Allen A.E."/>
            <person name="Hazlebeck D."/>
            <person name="Allen E.E."/>
        </authorList>
    </citation>
    <scope>NUCLEOTIDE SEQUENCE</scope>
    <source>
        <strain evidence="11">Hildebrandi</strain>
    </source>
</reference>
<protein>
    <submittedName>
        <fullName evidence="11">Indole-3-glycerol phosphate synthase</fullName>
    </submittedName>
</protein>
<dbReference type="OrthoDB" id="524799at2759"/>
<feature type="domain" description="FIST" evidence="10">
    <location>
        <begin position="270"/>
        <end position="393"/>
    </location>
</feature>
<keyword evidence="3" id="KW-0822">Tryptophan biosynthesis</keyword>
<feature type="region of interest" description="Disordered" evidence="7">
    <location>
        <begin position="641"/>
        <end position="681"/>
    </location>
</feature>
<keyword evidence="12" id="KW-1185">Reference proteome</keyword>
<dbReference type="InterPro" id="IPR013798">
    <property type="entry name" value="Indole-3-glycerol_P_synth_dom"/>
</dbReference>
<comment type="caution">
    <text evidence="11">The sequence shown here is derived from an EMBL/GenBank/DDBJ whole genome shotgun (WGS) entry which is preliminary data.</text>
</comment>
<organism evidence="11 12">
    <name type="scientific">Nitzschia inconspicua</name>
    <dbReference type="NCBI Taxonomy" id="303405"/>
    <lineage>
        <taxon>Eukaryota</taxon>
        <taxon>Sar</taxon>
        <taxon>Stramenopiles</taxon>
        <taxon>Ochrophyta</taxon>
        <taxon>Bacillariophyta</taxon>
        <taxon>Bacillariophyceae</taxon>
        <taxon>Bacillariophycidae</taxon>
        <taxon>Bacillariales</taxon>
        <taxon>Bacillariaceae</taxon>
        <taxon>Nitzschia</taxon>
    </lineage>
</organism>
<dbReference type="InterPro" id="IPR045186">
    <property type="entry name" value="Indole-3-glycerol_P_synth"/>
</dbReference>
<name>A0A9K3PVB0_9STRA</name>
<evidence type="ECO:0000256" key="6">
    <source>
        <dbReference type="ARBA" id="ARBA00029440"/>
    </source>
</evidence>
<keyword evidence="4" id="KW-0057">Aromatic amino acid biosynthesis</keyword>
<dbReference type="GO" id="GO:0004425">
    <property type="term" value="F:indole-3-glycerol-phosphate synthase activity"/>
    <property type="evidence" value="ECO:0007669"/>
    <property type="project" value="InterPro"/>
</dbReference>
<gene>
    <name evidence="11" type="ORF">IV203_035982</name>
</gene>
<sequence>MPSALGNYRFLSVLTGTLLSIASAFQPTPDAFRQLLSQPLKIIIPHQDAAFQSAKAPSTWARSMSASSSSSVDRVEQELINNDPSNENLLRPQSMASGYSQAMDMTEAIQQAVAMAIEALPSISKGTNDDGAQIDLAIVSVSSLYDGSASPATVVPAVLQAANCYGKGIQHLIGSTCGGFISSRPVMKPTLDTLSKSDKEANGFDDDSDDTSSRTRMCVPVEQEGVPGVSVALCILPDVSLQTFHVAGDDVPDNYAILSSEDWRKSIGLSDKDASPQNAINQSTQEHDSQAVFLIPSPAFSNDLDDLLRGFDMHLPRSTVFGAIASTVSSLSRARLFRHDAKIAETSMIQTHTDGCVGVVMKGDIQVKTMIAQGAKPVGGVYQIVKGQESTISAITLDEASSEIVRQAELLEGVNEDEDPDNIEYTGASQMAQAYAKARIPKPTLAEANFLMKTLSDDDQAFMRKALLVGLDQGGSLGRTPSELARLAEGKGHNFAVYQVASASMKDGSVTFPLGSVSIEQGSRMRFFVRDSTFSKKEVEAIWTGYKKRILSATVQGHKQDFYPAGCLMFPTLDRGNKFFQGKSGFESTTISQYIPTIPSIYGFFSNGIIGSLSSDNDANGTSKTSLHGSASTYILIGSKSNRPTFHPTNDPLDVKSDQSLQGDTSDEKSSSSQAYVDVENRAPRDSKGELILKRREVHSGRALTVSTVEWSVAEKAALPSSALEGFMWDKETEVDRFRERVPLANLLSQCKLSALDPSKPIPRDLIGPLKEAFKEGYFVVIPECKRTDPFSGSLRKRYNLQNLVSEFVSKGALVLSVNCDGVLFGGSLDDVTKAREFTSSIALEASPLDNMTTPPPILASDLILYPYQLYKLRLAGADAVTLLVGSLATKDLVYLIKIAKSVQMQSLSTVTSTAQLENLNQSVAAGSVDGLIVSNRNLEDYSFDMTGLQALSILQSEEMKTFRIIHSETPILVEGRVGLIQAKGKDGESSPQAYINQLKEAGAAGAIVGGGLVSGSSGEKSWFQSFKF</sequence>
<dbReference type="Pfam" id="PF08495">
    <property type="entry name" value="FIST"/>
    <property type="match status" value="1"/>
</dbReference>
<feature type="domain" description="Indole-3-glycerol phosphate synthase" evidence="9">
    <location>
        <begin position="727"/>
        <end position="953"/>
    </location>
</feature>
<evidence type="ECO:0000313" key="11">
    <source>
        <dbReference type="EMBL" id="KAG7360883.1"/>
    </source>
</evidence>
<dbReference type="InterPro" id="IPR013702">
    <property type="entry name" value="FIST_domain_N"/>
</dbReference>
<keyword evidence="8" id="KW-0732">Signal</keyword>
<accession>A0A9K3PVB0</accession>